<evidence type="ECO:0000313" key="2">
    <source>
        <dbReference type="Proteomes" id="UP000735302"/>
    </source>
</evidence>
<dbReference type="EMBL" id="BLXT01001217">
    <property type="protein sequence ID" value="GFN83770.1"/>
    <property type="molecule type" value="Genomic_DNA"/>
</dbReference>
<dbReference type="Proteomes" id="UP000735302">
    <property type="component" value="Unassembled WGS sequence"/>
</dbReference>
<comment type="caution">
    <text evidence="1">The sequence shown here is derived from an EMBL/GenBank/DDBJ whole genome shotgun (WGS) entry which is preliminary data.</text>
</comment>
<sequence length="99" mass="10389">MASASVRVAAVERYKLKFLTIGSVGSGENSASIAFATVSHLASAMVRWESRLAGSPTTCKSMVPVPARTARVLATASALSRYSNWATPVKCFAKSSAYS</sequence>
<dbReference type="AlphaFoldDB" id="A0AAV3YMY6"/>
<gene>
    <name evidence="1" type="ORF">PoB_001027600</name>
</gene>
<evidence type="ECO:0000313" key="1">
    <source>
        <dbReference type="EMBL" id="GFN83770.1"/>
    </source>
</evidence>
<reference evidence="1 2" key="1">
    <citation type="journal article" date="2021" name="Elife">
        <title>Chloroplast acquisition without the gene transfer in kleptoplastic sea slugs, Plakobranchus ocellatus.</title>
        <authorList>
            <person name="Maeda T."/>
            <person name="Takahashi S."/>
            <person name="Yoshida T."/>
            <person name="Shimamura S."/>
            <person name="Takaki Y."/>
            <person name="Nagai Y."/>
            <person name="Toyoda A."/>
            <person name="Suzuki Y."/>
            <person name="Arimoto A."/>
            <person name="Ishii H."/>
            <person name="Satoh N."/>
            <person name="Nishiyama T."/>
            <person name="Hasebe M."/>
            <person name="Maruyama T."/>
            <person name="Minagawa J."/>
            <person name="Obokata J."/>
            <person name="Shigenobu S."/>
        </authorList>
    </citation>
    <scope>NUCLEOTIDE SEQUENCE [LARGE SCALE GENOMIC DNA]</scope>
</reference>
<organism evidence="1 2">
    <name type="scientific">Plakobranchus ocellatus</name>
    <dbReference type="NCBI Taxonomy" id="259542"/>
    <lineage>
        <taxon>Eukaryota</taxon>
        <taxon>Metazoa</taxon>
        <taxon>Spiralia</taxon>
        <taxon>Lophotrochozoa</taxon>
        <taxon>Mollusca</taxon>
        <taxon>Gastropoda</taxon>
        <taxon>Heterobranchia</taxon>
        <taxon>Euthyneura</taxon>
        <taxon>Panpulmonata</taxon>
        <taxon>Sacoglossa</taxon>
        <taxon>Placobranchoidea</taxon>
        <taxon>Plakobranchidae</taxon>
        <taxon>Plakobranchus</taxon>
    </lineage>
</organism>
<protein>
    <submittedName>
        <fullName evidence="1">Uncharacterized protein</fullName>
    </submittedName>
</protein>
<proteinExistence type="predicted"/>
<accession>A0AAV3YMY6</accession>
<keyword evidence="2" id="KW-1185">Reference proteome</keyword>
<name>A0AAV3YMY6_9GAST</name>